<gene>
    <name evidence="5" type="ORF">F0145_05570</name>
</gene>
<keyword evidence="6" id="KW-1185">Reference proteome</keyword>
<evidence type="ECO:0000313" key="6">
    <source>
        <dbReference type="Proteomes" id="UP000323426"/>
    </source>
</evidence>
<proteinExistence type="predicted"/>
<dbReference type="Pfam" id="PF00005">
    <property type="entry name" value="ABC_tran"/>
    <property type="match status" value="1"/>
</dbReference>
<dbReference type="GO" id="GO:0005524">
    <property type="term" value="F:ATP binding"/>
    <property type="evidence" value="ECO:0007669"/>
    <property type="project" value="UniProtKB-KW"/>
</dbReference>
<evidence type="ECO:0000259" key="4">
    <source>
        <dbReference type="PROSITE" id="PS50893"/>
    </source>
</evidence>
<dbReference type="PANTHER" id="PTHR42939:SF1">
    <property type="entry name" value="ABC TRANSPORTER ATP-BINDING PROTEIN ALBC-RELATED"/>
    <property type="match status" value="1"/>
</dbReference>
<name>A0A5M6DKZ7_9BACT</name>
<dbReference type="InterPro" id="IPR027417">
    <property type="entry name" value="P-loop_NTPase"/>
</dbReference>
<dbReference type="AlphaFoldDB" id="A0A5M6DKZ7"/>
<dbReference type="RefSeq" id="WP_150087331.1">
    <property type="nucleotide sequence ID" value="NZ_VWSF01000003.1"/>
</dbReference>
<protein>
    <submittedName>
        <fullName evidence="5">ABC transporter ATP-binding protein</fullName>
    </submittedName>
</protein>
<comment type="caution">
    <text evidence="5">The sequence shown here is derived from an EMBL/GenBank/DDBJ whole genome shotgun (WGS) entry which is preliminary data.</text>
</comment>
<evidence type="ECO:0000256" key="1">
    <source>
        <dbReference type="ARBA" id="ARBA00022448"/>
    </source>
</evidence>
<dbReference type="InterPro" id="IPR003439">
    <property type="entry name" value="ABC_transporter-like_ATP-bd"/>
</dbReference>
<evidence type="ECO:0000256" key="3">
    <source>
        <dbReference type="ARBA" id="ARBA00022840"/>
    </source>
</evidence>
<dbReference type="InterPro" id="IPR003593">
    <property type="entry name" value="AAA+_ATPase"/>
</dbReference>
<organism evidence="5 6">
    <name type="scientific">Adhaeribacter rhizoryzae</name>
    <dbReference type="NCBI Taxonomy" id="2607907"/>
    <lineage>
        <taxon>Bacteria</taxon>
        <taxon>Pseudomonadati</taxon>
        <taxon>Bacteroidota</taxon>
        <taxon>Cytophagia</taxon>
        <taxon>Cytophagales</taxon>
        <taxon>Hymenobacteraceae</taxon>
        <taxon>Adhaeribacter</taxon>
    </lineage>
</organism>
<keyword evidence="1" id="KW-0813">Transport</keyword>
<keyword evidence="3 5" id="KW-0067">ATP-binding</keyword>
<keyword evidence="2" id="KW-0547">Nucleotide-binding</keyword>
<dbReference type="InterPro" id="IPR051782">
    <property type="entry name" value="ABC_Transporter_VariousFunc"/>
</dbReference>
<dbReference type="GO" id="GO:0016887">
    <property type="term" value="F:ATP hydrolysis activity"/>
    <property type="evidence" value="ECO:0007669"/>
    <property type="project" value="InterPro"/>
</dbReference>
<evidence type="ECO:0000313" key="5">
    <source>
        <dbReference type="EMBL" id="KAA5548198.1"/>
    </source>
</evidence>
<dbReference type="Proteomes" id="UP000323426">
    <property type="component" value="Unassembled WGS sequence"/>
</dbReference>
<accession>A0A5M6DKZ7</accession>
<evidence type="ECO:0000256" key="2">
    <source>
        <dbReference type="ARBA" id="ARBA00022741"/>
    </source>
</evidence>
<dbReference type="PANTHER" id="PTHR42939">
    <property type="entry name" value="ABC TRANSPORTER ATP-BINDING PROTEIN ALBC-RELATED"/>
    <property type="match status" value="1"/>
</dbReference>
<dbReference type="EMBL" id="VWSF01000003">
    <property type="protein sequence ID" value="KAA5548198.1"/>
    <property type="molecule type" value="Genomic_DNA"/>
</dbReference>
<reference evidence="5 6" key="1">
    <citation type="submission" date="2019-09" db="EMBL/GenBank/DDBJ databases">
        <title>Genome sequence and assembly of Adhaeribacter sp.</title>
        <authorList>
            <person name="Chhetri G."/>
        </authorList>
    </citation>
    <scope>NUCLEOTIDE SEQUENCE [LARGE SCALE GENOMIC DNA]</scope>
    <source>
        <strain evidence="5 6">DK36</strain>
    </source>
</reference>
<dbReference type="InterPro" id="IPR017871">
    <property type="entry name" value="ABC_transporter-like_CS"/>
</dbReference>
<dbReference type="Gene3D" id="3.40.50.300">
    <property type="entry name" value="P-loop containing nucleotide triphosphate hydrolases"/>
    <property type="match status" value="1"/>
</dbReference>
<dbReference type="SUPFAM" id="SSF52540">
    <property type="entry name" value="P-loop containing nucleoside triphosphate hydrolases"/>
    <property type="match status" value="1"/>
</dbReference>
<dbReference type="PROSITE" id="PS50893">
    <property type="entry name" value="ABC_TRANSPORTER_2"/>
    <property type="match status" value="1"/>
</dbReference>
<dbReference type="SMART" id="SM00382">
    <property type="entry name" value="AAA"/>
    <property type="match status" value="1"/>
</dbReference>
<sequence length="213" mass="24621">MQIKLSGFGKRYNYEWIFRNLDYSFLPNTAYAILGHNGSGKSTLLNMISGYVSPSEGTISHTYAQKTLSLEELYQHLSFTAPYLELIEEYTLTETVQFHARFRAMRTTSTTDLIDRLYLTKAKDKFVKDFSSGMKQRLKLGLAIYTDAPLLLLDEPTTNLDQEGINWYLEHVSQNRKDRLVIVSSNVAHEYSFCDEEINITDYHYQSPKIKSL</sequence>
<feature type="domain" description="ABC transporter" evidence="4">
    <location>
        <begin position="3"/>
        <end position="210"/>
    </location>
</feature>
<dbReference type="PROSITE" id="PS00211">
    <property type="entry name" value="ABC_TRANSPORTER_1"/>
    <property type="match status" value="1"/>
</dbReference>